<dbReference type="GO" id="GO:0005886">
    <property type="term" value="C:plasma membrane"/>
    <property type="evidence" value="ECO:0007669"/>
    <property type="project" value="UniProtKB-SubCell"/>
</dbReference>
<keyword evidence="2" id="KW-1003">Cell membrane</keyword>
<feature type="transmembrane region" description="Helical" evidence="6">
    <location>
        <begin position="199"/>
        <end position="221"/>
    </location>
</feature>
<gene>
    <name evidence="7" type="ORF">EGH82_23645</name>
</gene>
<dbReference type="EMBL" id="RKIK01000203">
    <property type="protein sequence ID" value="ROV55891.1"/>
    <property type="molecule type" value="Genomic_DNA"/>
</dbReference>
<feature type="transmembrane region" description="Helical" evidence="6">
    <location>
        <begin position="115"/>
        <end position="135"/>
    </location>
</feature>
<sequence>IVSGDISNWVAEDTKYVYYLVIISGCATVFVKFFNNICVNLQQSKRVSLALVFNTLSSHPLSIFYVLFVSHNVAGRFIGVLCGSIFQLYILLGYSKNIIKFKFRREINVVMLKETLYLALPTISSTILIMLLSYADRLFLKEFSGDTSVGLYGLALIIGKLITIVFEATSKAIFPAVMVKLTENYTLGMKKIESLTVKYYALIFITVVIVISISPFITMLISNENYASTNEVIPFVVIGIAMGGMYKFPSVVLSYHK</sequence>
<feature type="transmembrane region" description="Helical" evidence="6">
    <location>
        <begin position="147"/>
        <end position="166"/>
    </location>
</feature>
<evidence type="ECO:0000256" key="6">
    <source>
        <dbReference type="SAM" id="Phobius"/>
    </source>
</evidence>
<proteinExistence type="predicted"/>
<keyword evidence="3 6" id="KW-0812">Transmembrane</keyword>
<dbReference type="RefSeq" id="WP_185067100.1">
    <property type="nucleotide sequence ID" value="NZ_RKIK01000203.1"/>
</dbReference>
<protein>
    <recommendedName>
        <fullName evidence="9">Polysaccharide biosynthesis protein</fullName>
    </recommendedName>
</protein>
<feature type="transmembrane region" description="Helical" evidence="6">
    <location>
        <begin position="47"/>
        <end position="68"/>
    </location>
</feature>
<feature type="transmembrane region" description="Helical" evidence="6">
    <location>
        <begin position="74"/>
        <end position="94"/>
    </location>
</feature>
<feature type="transmembrane region" description="Helical" evidence="6">
    <location>
        <begin position="16"/>
        <end position="35"/>
    </location>
</feature>
<evidence type="ECO:0000256" key="4">
    <source>
        <dbReference type="ARBA" id="ARBA00022989"/>
    </source>
</evidence>
<dbReference type="Proteomes" id="UP000278792">
    <property type="component" value="Unassembled WGS sequence"/>
</dbReference>
<reference evidence="7 8" key="1">
    <citation type="submission" date="2018-11" db="EMBL/GenBank/DDBJ databases">
        <title>Vibrio ponticus strain CAIM 1751 pathogenic for the snapper Lutjanus guttatus.</title>
        <authorList>
            <person name="Soto-Rodriguez S."/>
            <person name="Lozano-Olvera R."/>
            <person name="Gomez-Gil B."/>
        </authorList>
    </citation>
    <scope>NUCLEOTIDE SEQUENCE [LARGE SCALE GENOMIC DNA]</scope>
    <source>
        <strain evidence="7 8">CAIM 1751</strain>
    </source>
</reference>
<dbReference type="InterPro" id="IPR050833">
    <property type="entry name" value="Poly_Biosynth_Transport"/>
</dbReference>
<comment type="subcellular location">
    <subcellularLocation>
        <location evidence="1">Cell membrane</location>
        <topology evidence="1">Multi-pass membrane protein</topology>
    </subcellularLocation>
</comment>
<evidence type="ECO:0000256" key="5">
    <source>
        <dbReference type="ARBA" id="ARBA00023136"/>
    </source>
</evidence>
<evidence type="ECO:0000256" key="2">
    <source>
        <dbReference type="ARBA" id="ARBA00022475"/>
    </source>
</evidence>
<evidence type="ECO:0000313" key="8">
    <source>
        <dbReference type="Proteomes" id="UP000278792"/>
    </source>
</evidence>
<evidence type="ECO:0000313" key="7">
    <source>
        <dbReference type="EMBL" id="ROV55891.1"/>
    </source>
</evidence>
<organism evidence="7 8">
    <name type="scientific">Vibrio ponticus</name>
    <dbReference type="NCBI Taxonomy" id="265668"/>
    <lineage>
        <taxon>Bacteria</taxon>
        <taxon>Pseudomonadati</taxon>
        <taxon>Pseudomonadota</taxon>
        <taxon>Gammaproteobacteria</taxon>
        <taxon>Vibrionales</taxon>
        <taxon>Vibrionaceae</taxon>
        <taxon>Vibrio</taxon>
    </lineage>
</organism>
<feature type="non-terminal residue" evidence="7">
    <location>
        <position position="1"/>
    </location>
</feature>
<evidence type="ECO:0008006" key="9">
    <source>
        <dbReference type="Google" id="ProtNLM"/>
    </source>
</evidence>
<keyword evidence="5 6" id="KW-0472">Membrane</keyword>
<evidence type="ECO:0000256" key="3">
    <source>
        <dbReference type="ARBA" id="ARBA00022692"/>
    </source>
</evidence>
<name>A0A3N3DN62_9VIBR</name>
<dbReference type="PANTHER" id="PTHR30250">
    <property type="entry name" value="PST FAMILY PREDICTED COLANIC ACID TRANSPORTER"/>
    <property type="match status" value="1"/>
</dbReference>
<comment type="caution">
    <text evidence="7">The sequence shown here is derived from an EMBL/GenBank/DDBJ whole genome shotgun (WGS) entry which is preliminary data.</text>
</comment>
<dbReference type="PANTHER" id="PTHR30250:SF11">
    <property type="entry name" value="O-ANTIGEN TRANSPORTER-RELATED"/>
    <property type="match status" value="1"/>
</dbReference>
<dbReference type="AlphaFoldDB" id="A0A3N3DN62"/>
<evidence type="ECO:0000256" key="1">
    <source>
        <dbReference type="ARBA" id="ARBA00004651"/>
    </source>
</evidence>
<keyword evidence="4 6" id="KW-1133">Transmembrane helix</keyword>
<feature type="non-terminal residue" evidence="7">
    <location>
        <position position="257"/>
    </location>
</feature>
<feature type="transmembrane region" description="Helical" evidence="6">
    <location>
        <begin position="233"/>
        <end position="255"/>
    </location>
</feature>
<accession>A0A3N3DN62</accession>